<evidence type="ECO:0008006" key="3">
    <source>
        <dbReference type="Google" id="ProtNLM"/>
    </source>
</evidence>
<gene>
    <name evidence="2" type="ORF">EAUS1353_LOCUS1102</name>
</gene>
<keyword evidence="1" id="KW-0732">Signal</keyword>
<sequence length="289" mass="30952">MRTMGTTRTRSLCAAAFAVLLVVAAGEVAAHGVRSGLGRRSVRVRAVGSAEAVPDVARLVYTVEVQKRTVAEAREQGAEVSRRILEAVRPENERDVSTNRISTYPVHEWRERKRYDTSSSRITVGYKYSNQVEVTLRDLSSVADVTDAVLRVGGDDVTLGGVRFELEDSEHVENAARADAIAKARRYASTLAEGAGAKLGKVISIDTEDGGFVGFQARGGAPMYMAAAAEMADDAAVSAPAPISAGVQKTQVSVQVEFELDHDAEVFASGEVNNDRERHSSSGNVIRSV</sequence>
<dbReference type="PANTHER" id="PTHR34387">
    <property type="entry name" value="SLR1258 PROTEIN"/>
    <property type="match status" value="1"/>
</dbReference>
<accession>A0A7S1XHC9</accession>
<dbReference type="Pfam" id="PF04402">
    <property type="entry name" value="SIMPL"/>
    <property type="match status" value="1"/>
</dbReference>
<feature type="chain" id="PRO_5031376370" description="DUF541 domain-containing protein" evidence="1">
    <location>
        <begin position="31"/>
        <end position="289"/>
    </location>
</feature>
<reference evidence="2" key="1">
    <citation type="submission" date="2021-01" db="EMBL/GenBank/DDBJ databases">
        <authorList>
            <person name="Corre E."/>
            <person name="Pelletier E."/>
            <person name="Niang G."/>
            <person name="Scheremetjew M."/>
            <person name="Finn R."/>
            <person name="Kale V."/>
            <person name="Holt S."/>
            <person name="Cochrane G."/>
            <person name="Meng A."/>
            <person name="Brown T."/>
            <person name="Cohen L."/>
        </authorList>
    </citation>
    <scope>NUCLEOTIDE SEQUENCE</scope>
    <source>
        <strain evidence="2">CCMP3124</strain>
    </source>
</reference>
<dbReference type="EMBL" id="HBGI01001699">
    <property type="protein sequence ID" value="CAD9239364.1"/>
    <property type="molecule type" value="Transcribed_RNA"/>
</dbReference>
<dbReference type="Gene3D" id="3.30.110.170">
    <property type="entry name" value="Protein of unknown function (DUF541), domain 1"/>
    <property type="match status" value="1"/>
</dbReference>
<proteinExistence type="predicted"/>
<dbReference type="InterPro" id="IPR007497">
    <property type="entry name" value="SIMPL/DUF541"/>
</dbReference>
<dbReference type="InterPro" id="IPR052022">
    <property type="entry name" value="26kDa_periplasmic_antigen"/>
</dbReference>
<dbReference type="PANTHER" id="PTHR34387:SF1">
    <property type="entry name" value="PERIPLASMIC IMMUNOGENIC PROTEIN"/>
    <property type="match status" value="1"/>
</dbReference>
<name>A0A7S1XHC9_9RHOD</name>
<dbReference type="Gene3D" id="3.30.70.2970">
    <property type="entry name" value="Protein of unknown function (DUF541), domain 2"/>
    <property type="match status" value="1"/>
</dbReference>
<dbReference type="AlphaFoldDB" id="A0A7S1XHC9"/>
<organism evidence="2">
    <name type="scientific">Erythrolobus australicus</name>
    <dbReference type="NCBI Taxonomy" id="1077150"/>
    <lineage>
        <taxon>Eukaryota</taxon>
        <taxon>Rhodophyta</taxon>
        <taxon>Bangiophyceae</taxon>
        <taxon>Porphyridiales</taxon>
        <taxon>Porphyridiaceae</taxon>
        <taxon>Erythrolobus</taxon>
    </lineage>
</organism>
<evidence type="ECO:0000313" key="2">
    <source>
        <dbReference type="EMBL" id="CAD9239364.1"/>
    </source>
</evidence>
<feature type="signal peptide" evidence="1">
    <location>
        <begin position="1"/>
        <end position="30"/>
    </location>
</feature>
<evidence type="ECO:0000256" key="1">
    <source>
        <dbReference type="SAM" id="SignalP"/>
    </source>
</evidence>
<dbReference type="GO" id="GO:0006974">
    <property type="term" value="P:DNA damage response"/>
    <property type="evidence" value="ECO:0007669"/>
    <property type="project" value="TreeGrafter"/>
</dbReference>
<protein>
    <recommendedName>
        <fullName evidence="3">DUF541 domain-containing protein</fullName>
    </recommendedName>
</protein>